<reference evidence="7 8" key="1">
    <citation type="submission" date="2017-06" db="EMBL/GenBank/DDBJ databases">
        <title>Cmopartive genomic analysis of Ambrosia Fusariam Clade fungi.</title>
        <authorList>
            <person name="Stajich J.E."/>
            <person name="Carrillo J."/>
            <person name="Kijimoto T."/>
            <person name="Eskalen A."/>
            <person name="O'Donnell K."/>
            <person name="Kasson M."/>
        </authorList>
    </citation>
    <scope>NUCLEOTIDE SEQUENCE [LARGE SCALE GENOMIC DNA]</scope>
    <source>
        <strain evidence="7 8">NRRL 20438</strain>
    </source>
</reference>
<sequence length="189" mass="21674">MDEIGKTAVEDESWRIRFRRRRAVKVFKKLSHMSDLVNLTTIFGLVAWISILVTHIAWCRARFAQGLRNEELPYVAPFGIYGSYVALVACVLIALTKNYDVFVGHGLAKNYKTFITGYIGIPIYLGLIFGHKIVTKSRGFKPCEVDLFTGKDIIDREEEAFLAHQAALRETDGARNKGWFYRTFISWLF</sequence>
<keyword evidence="2 5" id="KW-0812">Transmembrane</keyword>
<dbReference type="AlphaFoldDB" id="A0A428S8E3"/>
<dbReference type="GO" id="GO:0015171">
    <property type="term" value="F:amino acid transmembrane transporter activity"/>
    <property type="evidence" value="ECO:0007669"/>
    <property type="project" value="TreeGrafter"/>
</dbReference>
<dbReference type="Pfam" id="PF00324">
    <property type="entry name" value="AA_permease"/>
    <property type="match status" value="1"/>
</dbReference>
<evidence type="ECO:0000256" key="4">
    <source>
        <dbReference type="ARBA" id="ARBA00023136"/>
    </source>
</evidence>
<proteinExistence type="predicted"/>
<evidence type="ECO:0000313" key="7">
    <source>
        <dbReference type="EMBL" id="RSL86082.1"/>
    </source>
</evidence>
<dbReference type="InterPro" id="IPR004841">
    <property type="entry name" value="AA-permease/SLC12A_dom"/>
</dbReference>
<comment type="caution">
    <text evidence="7">The sequence shown here is derived from an EMBL/GenBank/DDBJ whole genome shotgun (WGS) entry which is preliminary data.</text>
</comment>
<dbReference type="PANTHER" id="PTHR43341">
    <property type="entry name" value="AMINO ACID PERMEASE"/>
    <property type="match status" value="1"/>
</dbReference>
<keyword evidence="3 5" id="KW-1133">Transmembrane helix</keyword>
<comment type="subcellular location">
    <subcellularLocation>
        <location evidence="1">Membrane</location>
        <topology evidence="1">Multi-pass membrane protein</topology>
    </subcellularLocation>
</comment>
<dbReference type="PANTHER" id="PTHR43341:SF9">
    <property type="entry name" value="DICARBOXYLIC AMINO ACID PERMEASE"/>
    <property type="match status" value="1"/>
</dbReference>
<dbReference type="InterPro" id="IPR050524">
    <property type="entry name" value="APC_YAT"/>
</dbReference>
<dbReference type="GO" id="GO:0016020">
    <property type="term" value="C:membrane"/>
    <property type="evidence" value="ECO:0007669"/>
    <property type="project" value="UniProtKB-SubCell"/>
</dbReference>
<gene>
    <name evidence="7" type="ORF">CDV31_016459</name>
</gene>
<feature type="transmembrane region" description="Helical" evidence="5">
    <location>
        <begin position="36"/>
        <end position="60"/>
    </location>
</feature>
<dbReference type="EMBL" id="NIZV01000542">
    <property type="protein sequence ID" value="RSL86082.1"/>
    <property type="molecule type" value="Genomic_DNA"/>
</dbReference>
<evidence type="ECO:0000256" key="1">
    <source>
        <dbReference type="ARBA" id="ARBA00004141"/>
    </source>
</evidence>
<evidence type="ECO:0000256" key="5">
    <source>
        <dbReference type="SAM" id="Phobius"/>
    </source>
</evidence>
<feature type="domain" description="Amino acid permease/ SLC12A" evidence="6">
    <location>
        <begin position="36"/>
        <end position="137"/>
    </location>
</feature>
<protein>
    <recommendedName>
        <fullName evidence="6">Amino acid permease/ SLC12A domain-containing protein</fullName>
    </recommendedName>
</protein>
<keyword evidence="4 5" id="KW-0472">Membrane</keyword>
<accession>A0A428S8E3</accession>
<evidence type="ECO:0000313" key="8">
    <source>
        <dbReference type="Proteomes" id="UP000288429"/>
    </source>
</evidence>
<evidence type="ECO:0000259" key="6">
    <source>
        <dbReference type="Pfam" id="PF00324"/>
    </source>
</evidence>
<organism evidence="7 8">
    <name type="scientific">Fusarium ambrosium</name>
    <dbReference type="NCBI Taxonomy" id="131363"/>
    <lineage>
        <taxon>Eukaryota</taxon>
        <taxon>Fungi</taxon>
        <taxon>Dikarya</taxon>
        <taxon>Ascomycota</taxon>
        <taxon>Pezizomycotina</taxon>
        <taxon>Sordariomycetes</taxon>
        <taxon>Hypocreomycetidae</taxon>
        <taxon>Hypocreales</taxon>
        <taxon>Nectriaceae</taxon>
        <taxon>Fusarium</taxon>
        <taxon>Fusarium solani species complex</taxon>
    </lineage>
</organism>
<evidence type="ECO:0000256" key="3">
    <source>
        <dbReference type="ARBA" id="ARBA00022989"/>
    </source>
</evidence>
<feature type="transmembrane region" description="Helical" evidence="5">
    <location>
        <begin position="72"/>
        <end position="95"/>
    </location>
</feature>
<name>A0A428S8E3_9HYPO</name>
<feature type="transmembrane region" description="Helical" evidence="5">
    <location>
        <begin position="115"/>
        <end position="134"/>
    </location>
</feature>
<evidence type="ECO:0000256" key="2">
    <source>
        <dbReference type="ARBA" id="ARBA00022692"/>
    </source>
</evidence>
<dbReference type="Proteomes" id="UP000288429">
    <property type="component" value="Unassembled WGS sequence"/>
</dbReference>
<keyword evidence="8" id="KW-1185">Reference proteome</keyword>